<evidence type="ECO:0000313" key="2">
    <source>
        <dbReference type="EMBL" id="GGG53766.1"/>
    </source>
</evidence>
<dbReference type="RefSeq" id="WP_068810020.1">
    <property type="nucleotide sequence ID" value="NZ_BMIY01000003.1"/>
</dbReference>
<comment type="caution">
    <text evidence="2">The sequence shown here is derived from an EMBL/GenBank/DDBJ whole genome shotgun (WGS) entry which is preliminary data.</text>
</comment>
<dbReference type="Gene3D" id="2.30.30.320">
    <property type="entry name" value="DUF1653-like domain"/>
    <property type="match status" value="1"/>
</dbReference>
<organism evidence="2 3">
    <name type="scientific">Pseudohongiella nitratireducens</name>
    <dbReference type="NCBI Taxonomy" id="1768907"/>
    <lineage>
        <taxon>Bacteria</taxon>
        <taxon>Pseudomonadati</taxon>
        <taxon>Pseudomonadota</taxon>
        <taxon>Gammaproteobacteria</taxon>
        <taxon>Pseudomonadales</taxon>
        <taxon>Pseudohongiellaceae</taxon>
        <taxon>Pseudohongiella</taxon>
    </lineage>
</organism>
<dbReference type="EMBL" id="BMIY01000003">
    <property type="protein sequence ID" value="GGG53766.1"/>
    <property type="molecule type" value="Genomic_DNA"/>
</dbReference>
<accession>A0A917LRR6</accession>
<proteinExistence type="predicted"/>
<feature type="domain" description="DUF1653" evidence="1">
    <location>
        <begin position="11"/>
        <end position="71"/>
    </location>
</feature>
<evidence type="ECO:0000259" key="1">
    <source>
        <dbReference type="Pfam" id="PF07866"/>
    </source>
</evidence>
<evidence type="ECO:0000313" key="3">
    <source>
        <dbReference type="Proteomes" id="UP000627715"/>
    </source>
</evidence>
<reference evidence="2" key="1">
    <citation type="journal article" date="2014" name="Int. J. Syst. Evol. Microbiol.">
        <title>Complete genome sequence of Corynebacterium casei LMG S-19264T (=DSM 44701T), isolated from a smear-ripened cheese.</title>
        <authorList>
            <consortium name="US DOE Joint Genome Institute (JGI-PGF)"/>
            <person name="Walter F."/>
            <person name="Albersmeier A."/>
            <person name="Kalinowski J."/>
            <person name="Ruckert C."/>
        </authorList>
    </citation>
    <scope>NUCLEOTIDE SEQUENCE</scope>
    <source>
        <strain evidence="2">CGMCC 1.15425</strain>
    </source>
</reference>
<dbReference type="Pfam" id="PF07866">
    <property type="entry name" value="DUF1653"/>
    <property type="match status" value="1"/>
</dbReference>
<dbReference type="Proteomes" id="UP000627715">
    <property type="component" value="Unassembled WGS sequence"/>
</dbReference>
<dbReference type="InterPro" id="IPR037135">
    <property type="entry name" value="DUF1653-like_dom_sf"/>
</dbReference>
<keyword evidence="3" id="KW-1185">Reference proteome</keyword>
<dbReference type="OrthoDB" id="371169at2"/>
<dbReference type="AlphaFoldDB" id="A0A917LRR6"/>
<reference evidence="2" key="2">
    <citation type="submission" date="2020-09" db="EMBL/GenBank/DDBJ databases">
        <authorList>
            <person name="Sun Q."/>
            <person name="Zhou Y."/>
        </authorList>
    </citation>
    <scope>NUCLEOTIDE SEQUENCE</scope>
    <source>
        <strain evidence="2">CGMCC 1.15425</strain>
    </source>
</reference>
<sequence length="76" mass="8655">MAGHGSTLKPGKYEHYKGNYYEVIDVARHSETGELLVAYRPLYGEGALWVRPLDMFTETVTVNGQTRPRFRYSGDT</sequence>
<gene>
    <name evidence="2" type="ORF">GCM10011403_08670</name>
</gene>
<name>A0A917LRR6_9GAMM</name>
<protein>
    <recommendedName>
        <fullName evidence="1">DUF1653 domain-containing protein</fullName>
    </recommendedName>
</protein>
<dbReference type="InterPro" id="IPR023387">
    <property type="entry name" value="DUF1653-like_dom"/>
</dbReference>